<accession>A0A8J2I8I4</accession>
<evidence type="ECO:0000313" key="10">
    <source>
        <dbReference type="EMBL" id="CAG5182339.1"/>
    </source>
</evidence>
<comment type="caution">
    <text evidence="10">The sequence shown here is derived from an EMBL/GenBank/DDBJ whole genome shotgun (WGS) entry which is preliminary data.</text>
</comment>
<dbReference type="GO" id="GO:0003677">
    <property type="term" value="F:DNA binding"/>
    <property type="evidence" value="ECO:0007669"/>
    <property type="project" value="UniProtKB-KW"/>
</dbReference>
<dbReference type="InterPro" id="IPR007219">
    <property type="entry name" value="XnlR_reg_dom"/>
</dbReference>
<name>A0A8J2I8I4_9PLEO</name>
<dbReference type="CDD" id="cd00067">
    <property type="entry name" value="GAL4"/>
    <property type="match status" value="1"/>
</dbReference>
<dbReference type="CDD" id="cd12148">
    <property type="entry name" value="fungal_TF_MHR"/>
    <property type="match status" value="1"/>
</dbReference>
<evidence type="ECO:0000313" key="11">
    <source>
        <dbReference type="Proteomes" id="UP000676310"/>
    </source>
</evidence>
<evidence type="ECO:0000256" key="6">
    <source>
        <dbReference type="ARBA" id="ARBA00023163"/>
    </source>
</evidence>
<evidence type="ECO:0000256" key="8">
    <source>
        <dbReference type="SAM" id="MobiDB-lite"/>
    </source>
</evidence>
<keyword evidence="6" id="KW-0804">Transcription</keyword>
<dbReference type="InterPro" id="IPR001138">
    <property type="entry name" value="Zn2Cys6_DnaBD"/>
</dbReference>
<feature type="compositionally biased region" description="Low complexity" evidence="8">
    <location>
        <begin position="689"/>
        <end position="707"/>
    </location>
</feature>
<dbReference type="RefSeq" id="XP_043173683.1">
    <property type="nucleotide sequence ID" value="XM_043317748.1"/>
</dbReference>
<feature type="region of interest" description="Disordered" evidence="8">
    <location>
        <begin position="683"/>
        <end position="712"/>
    </location>
</feature>
<comment type="subcellular location">
    <subcellularLocation>
        <location evidence="1">Nucleus</location>
    </subcellularLocation>
</comment>
<dbReference type="SUPFAM" id="SSF57701">
    <property type="entry name" value="Zn2/Cys6 DNA-binding domain"/>
    <property type="match status" value="1"/>
</dbReference>
<keyword evidence="11" id="KW-1185">Reference proteome</keyword>
<dbReference type="OrthoDB" id="2162761at2759"/>
<keyword evidence="3" id="KW-0862">Zinc</keyword>
<keyword evidence="5" id="KW-0238">DNA-binding</keyword>
<dbReference type="PANTHER" id="PTHR31313:SF81">
    <property type="entry name" value="TY1 ENHANCER ACTIVATOR"/>
    <property type="match status" value="1"/>
</dbReference>
<evidence type="ECO:0000259" key="9">
    <source>
        <dbReference type="PROSITE" id="PS50048"/>
    </source>
</evidence>
<feature type="region of interest" description="Disordered" evidence="8">
    <location>
        <begin position="621"/>
        <end position="644"/>
    </location>
</feature>
<dbReference type="PROSITE" id="PS50048">
    <property type="entry name" value="ZN2_CY6_FUNGAL_2"/>
    <property type="match status" value="1"/>
</dbReference>
<evidence type="ECO:0000256" key="1">
    <source>
        <dbReference type="ARBA" id="ARBA00004123"/>
    </source>
</evidence>
<feature type="region of interest" description="Disordered" evidence="8">
    <location>
        <begin position="847"/>
        <end position="874"/>
    </location>
</feature>
<dbReference type="GO" id="GO:0008270">
    <property type="term" value="F:zinc ion binding"/>
    <property type="evidence" value="ECO:0007669"/>
    <property type="project" value="InterPro"/>
</dbReference>
<keyword evidence="4" id="KW-0805">Transcription regulation</keyword>
<evidence type="ECO:0000256" key="2">
    <source>
        <dbReference type="ARBA" id="ARBA00022723"/>
    </source>
</evidence>
<gene>
    <name evidence="10" type="ORF">ALTATR162_LOCUS10112</name>
</gene>
<dbReference type="GeneID" id="67010238"/>
<dbReference type="Proteomes" id="UP000676310">
    <property type="component" value="Unassembled WGS sequence"/>
</dbReference>
<dbReference type="Pfam" id="PF04082">
    <property type="entry name" value="Fungal_trans"/>
    <property type="match status" value="1"/>
</dbReference>
<keyword evidence="2" id="KW-0479">Metal-binding</keyword>
<evidence type="ECO:0000256" key="3">
    <source>
        <dbReference type="ARBA" id="ARBA00022833"/>
    </source>
</evidence>
<dbReference type="GO" id="GO:0000981">
    <property type="term" value="F:DNA-binding transcription factor activity, RNA polymerase II-specific"/>
    <property type="evidence" value="ECO:0007669"/>
    <property type="project" value="InterPro"/>
</dbReference>
<dbReference type="GO" id="GO:0006351">
    <property type="term" value="P:DNA-templated transcription"/>
    <property type="evidence" value="ECO:0007669"/>
    <property type="project" value="InterPro"/>
</dbReference>
<evidence type="ECO:0000256" key="5">
    <source>
        <dbReference type="ARBA" id="ARBA00023125"/>
    </source>
</evidence>
<dbReference type="InterPro" id="IPR051615">
    <property type="entry name" value="Transcr_Regulatory_Elem"/>
</dbReference>
<sequence length="874" mass="97546">MARGATATSSNRDDQDTSQAQDVKASKRRCVQSACVPCRKRKSKCDGSTPVCATCIAVYKTECYYDAESESRRTKAAPATINNTGTKRDASLVAASSSENASNAEFIINSLRRIPEEHVQEFINHIRRDPNLDLASLADQWRKNVTLTQSEPVDVQSLESDLSVLLGKPTVTSNGQSRHFGHSASLGLVPEDENFDGGRLRTNSVKPERQGSTWTNVTDDLAFVEKLLDLYFTWSHPFYVLFSRECFYKDFRAGRDKYCCSLLVNAMCAYACHLTDDPAGRTDPDNFRTAGDHFFAEARRLLFEDETPSLTTVQALCIMSMREPSTGRESSGFSYMGRCLRMCVELGLHLNYGANATLGLTPSEVEVRKVTFWGCFTVDTVWTIVTGRISQLPRAAITLDKPILEETSNLPEAFPAPLQVAVNGVVTTRMFLQEFASLSELVNDNNHMFFAPKERLTSSKLLDCYHKYQAWYRRLPPSLGIEGKKEPEPHILVLHMLYWTIIVHLFRPLLKVDLVHSDIRPRNICVDAANKVSELVRIYRQFYDFRQAHLLIPHILLTICVVHLLYSKENNISRKNLVEGLQGLDDLHECHYFGARSFRIIYTLAKTWKLPFPEELSNSALIPTSDPNKPKGQISPPADPLLIPPNTTTITGNRIGPGRLHPPIAQRRESLSMFAPQPRLQLATHPANSRPSSVVSSQHHPSPVVGHTPIQSSYNTGMPMSTYQYSQPMPSASNMSTTMTSTATEPAESMFWNPIPGVPGPILPRHTYQQISPMGLESVLHNTDTSDRLGRDGFKISEDWRSSHINGFATGVGGGVYGHPHGQVDAGYAHRGSFAQQTNDVIYQQGAHDGHHHTQEEYDPGWWQTANGNQGPMS</sequence>
<feature type="domain" description="Zn(2)-C6 fungal-type" evidence="9">
    <location>
        <begin position="34"/>
        <end position="65"/>
    </location>
</feature>
<dbReference type="AlphaFoldDB" id="A0A8J2I8I4"/>
<reference evidence="10" key="1">
    <citation type="submission" date="2021-05" db="EMBL/GenBank/DDBJ databases">
        <authorList>
            <person name="Stam R."/>
        </authorList>
    </citation>
    <scope>NUCLEOTIDE SEQUENCE</scope>
    <source>
        <strain evidence="10">CS162</strain>
    </source>
</reference>
<feature type="compositionally biased region" description="Polar residues" evidence="8">
    <location>
        <begin position="864"/>
        <end position="874"/>
    </location>
</feature>
<dbReference type="PROSITE" id="PS00463">
    <property type="entry name" value="ZN2_CY6_FUNGAL_1"/>
    <property type="match status" value="1"/>
</dbReference>
<evidence type="ECO:0000256" key="4">
    <source>
        <dbReference type="ARBA" id="ARBA00023015"/>
    </source>
</evidence>
<evidence type="ECO:0000256" key="7">
    <source>
        <dbReference type="ARBA" id="ARBA00023242"/>
    </source>
</evidence>
<keyword evidence="7" id="KW-0539">Nucleus</keyword>
<proteinExistence type="predicted"/>
<organism evidence="10 11">
    <name type="scientific">Alternaria atra</name>
    <dbReference type="NCBI Taxonomy" id="119953"/>
    <lineage>
        <taxon>Eukaryota</taxon>
        <taxon>Fungi</taxon>
        <taxon>Dikarya</taxon>
        <taxon>Ascomycota</taxon>
        <taxon>Pezizomycotina</taxon>
        <taxon>Dothideomycetes</taxon>
        <taxon>Pleosporomycetidae</taxon>
        <taxon>Pleosporales</taxon>
        <taxon>Pleosporineae</taxon>
        <taxon>Pleosporaceae</taxon>
        <taxon>Alternaria</taxon>
        <taxon>Alternaria sect. Ulocladioides</taxon>
    </lineage>
</organism>
<dbReference type="SMART" id="SM00906">
    <property type="entry name" value="Fungal_trans"/>
    <property type="match status" value="1"/>
</dbReference>
<dbReference type="SMART" id="SM00066">
    <property type="entry name" value="GAL4"/>
    <property type="match status" value="1"/>
</dbReference>
<protein>
    <recommendedName>
        <fullName evidence="9">Zn(2)-C6 fungal-type domain-containing protein</fullName>
    </recommendedName>
</protein>
<dbReference type="InterPro" id="IPR036864">
    <property type="entry name" value="Zn2-C6_fun-type_DNA-bd_sf"/>
</dbReference>
<dbReference type="Gene3D" id="4.10.240.10">
    <property type="entry name" value="Zn(2)-C6 fungal-type DNA-binding domain"/>
    <property type="match status" value="1"/>
</dbReference>
<dbReference type="GO" id="GO:0005634">
    <property type="term" value="C:nucleus"/>
    <property type="evidence" value="ECO:0007669"/>
    <property type="project" value="UniProtKB-SubCell"/>
</dbReference>
<feature type="compositionally biased region" description="Polar residues" evidence="8">
    <location>
        <begin position="1"/>
        <end position="10"/>
    </location>
</feature>
<dbReference type="PANTHER" id="PTHR31313">
    <property type="entry name" value="TY1 ENHANCER ACTIVATOR"/>
    <property type="match status" value="1"/>
</dbReference>
<dbReference type="Pfam" id="PF00172">
    <property type="entry name" value="Zn_clus"/>
    <property type="match status" value="1"/>
</dbReference>
<feature type="region of interest" description="Disordered" evidence="8">
    <location>
        <begin position="1"/>
        <end position="23"/>
    </location>
</feature>
<dbReference type="EMBL" id="CAJRGZ010000027">
    <property type="protein sequence ID" value="CAG5182339.1"/>
    <property type="molecule type" value="Genomic_DNA"/>
</dbReference>